<organism evidence="2 3">
    <name type="scientific">Gimesia benthica</name>
    <dbReference type="NCBI Taxonomy" id="2608982"/>
    <lineage>
        <taxon>Bacteria</taxon>
        <taxon>Pseudomonadati</taxon>
        <taxon>Planctomycetota</taxon>
        <taxon>Planctomycetia</taxon>
        <taxon>Planctomycetales</taxon>
        <taxon>Planctomycetaceae</taxon>
        <taxon>Gimesia</taxon>
    </lineage>
</organism>
<evidence type="ECO:0000313" key="3">
    <source>
        <dbReference type="Proteomes" id="UP000427281"/>
    </source>
</evidence>
<name>A0A6I6AEV4_9PLAN</name>
<gene>
    <name evidence="2" type="ORF">F1728_15040</name>
</gene>
<dbReference type="SUPFAM" id="SSF143422">
    <property type="entry name" value="Transposase IS200-like"/>
    <property type="match status" value="1"/>
</dbReference>
<dbReference type="SMART" id="SM01321">
    <property type="entry name" value="Y1_Tnp"/>
    <property type="match status" value="1"/>
</dbReference>
<proteinExistence type="predicted"/>
<keyword evidence="3" id="KW-1185">Reference proteome</keyword>
<dbReference type="InterPro" id="IPR036515">
    <property type="entry name" value="Transposase_17_sf"/>
</dbReference>
<dbReference type="GO" id="GO:0003677">
    <property type="term" value="F:DNA binding"/>
    <property type="evidence" value="ECO:0007669"/>
    <property type="project" value="InterPro"/>
</dbReference>
<dbReference type="InterPro" id="IPR002686">
    <property type="entry name" value="Transposase_17"/>
</dbReference>
<reference evidence="2 3" key="1">
    <citation type="submission" date="2019-09" db="EMBL/GenBank/DDBJ databases">
        <title>Gimesia benthica sp. nov., a novel bacterium isolated from deep-sea water of the Northwest Indian Ocean.</title>
        <authorList>
            <person name="Dai X."/>
        </authorList>
    </citation>
    <scope>NUCLEOTIDE SEQUENCE [LARGE SCALE GENOMIC DNA]</scope>
    <source>
        <strain evidence="2 3">E7</strain>
    </source>
</reference>
<dbReference type="AlphaFoldDB" id="A0A6I6AEV4"/>
<feature type="domain" description="Transposase IS200-like" evidence="1">
    <location>
        <begin position="6"/>
        <end position="156"/>
    </location>
</feature>
<dbReference type="EMBL" id="CP043930">
    <property type="protein sequence ID" value="QGQ23915.1"/>
    <property type="molecule type" value="Genomic_DNA"/>
</dbReference>
<sequence length="165" mass="19441">MIYFMIEPFTYFITWTTYGTWLPGDRRGWRKTNNGNQPPQLLLEQWSRNQMQQRPVLLNQIQRNKVETVCHEHAEIRGWFIHAISVRSNHVHIAVTADSEPKIVRDQFKANATRVLRLDPDPVSNQKIWSRGGDTELIDGGEESLERVVLYITEAQDRKDRDHFQ</sequence>
<dbReference type="Pfam" id="PF01797">
    <property type="entry name" value="Y1_Tnp"/>
    <property type="match status" value="1"/>
</dbReference>
<evidence type="ECO:0000313" key="2">
    <source>
        <dbReference type="EMBL" id="QGQ23915.1"/>
    </source>
</evidence>
<protein>
    <recommendedName>
        <fullName evidence="1">Transposase IS200-like domain-containing protein</fullName>
    </recommendedName>
</protein>
<dbReference type="GO" id="GO:0006313">
    <property type="term" value="P:DNA transposition"/>
    <property type="evidence" value="ECO:0007669"/>
    <property type="project" value="InterPro"/>
</dbReference>
<dbReference type="KEGG" id="gim:F1728_15040"/>
<dbReference type="Gene3D" id="3.30.70.1290">
    <property type="entry name" value="Transposase IS200-like"/>
    <property type="match status" value="1"/>
</dbReference>
<dbReference type="Proteomes" id="UP000427281">
    <property type="component" value="Chromosome"/>
</dbReference>
<dbReference type="GO" id="GO:0004803">
    <property type="term" value="F:transposase activity"/>
    <property type="evidence" value="ECO:0007669"/>
    <property type="project" value="InterPro"/>
</dbReference>
<evidence type="ECO:0000259" key="1">
    <source>
        <dbReference type="SMART" id="SM01321"/>
    </source>
</evidence>
<accession>A0A6I6AEV4</accession>